<gene>
    <name evidence="2" type="ORF">Tci_901676</name>
</gene>
<feature type="non-terminal residue" evidence="2">
    <location>
        <position position="1"/>
    </location>
</feature>
<comment type="caution">
    <text evidence="2">The sequence shown here is derived from an EMBL/GenBank/DDBJ whole genome shotgun (WGS) entry which is preliminary data.</text>
</comment>
<name>A0A699V3R7_TANCI</name>
<proteinExistence type="predicted"/>
<organism evidence="2">
    <name type="scientific">Tanacetum cinerariifolium</name>
    <name type="common">Dalmatian daisy</name>
    <name type="synonym">Chrysanthemum cinerariifolium</name>
    <dbReference type="NCBI Taxonomy" id="118510"/>
    <lineage>
        <taxon>Eukaryota</taxon>
        <taxon>Viridiplantae</taxon>
        <taxon>Streptophyta</taxon>
        <taxon>Embryophyta</taxon>
        <taxon>Tracheophyta</taxon>
        <taxon>Spermatophyta</taxon>
        <taxon>Magnoliopsida</taxon>
        <taxon>eudicotyledons</taxon>
        <taxon>Gunneridae</taxon>
        <taxon>Pentapetalae</taxon>
        <taxon>asterids</taxon>
        <taxon>campanulids</taxon>
        <taxon>Asterales</taxon>
        <taxon>Asteraceae</taxon>
        <taxon>Asteroideae</taxon>
        <taxon>Anthemideae</taxon>
        <taxon>Anthemidinae</taxon>
        <taxon>Tanacetum</taxon>
    </lineage>
</organism>
<dbReference type="AlphaFoldDB" id="A0A699V3R7"/>
<reference evidence="2" key="1">
    <citation type="journal article" date="2019" name="Sci. Rep.">
        <title>Draft genome of Tanacetum cinerariifolium, the natural source of mosquito coil.</title>
        <authorList>
            <person name="Yamashiro T."/>
            <person name="Shiraishi A."/>
            <person name="Satake H."/>
            <person name="Nakayama K."/>
        </authorList>
    </citation>
    <scope>NUCLEOTIDE SEQUENCE</scope>
</reference>
<accession>A0A699V3R7</accession>
<sequence>GWKSRGLSNPSSSGILPDGSCFRWDNNGNGDSGYRCNSGNGW</sequence>
<evidence type="ECO:0000256" key="1">
    <source>
        <dbReference type="SAM" id="MobiDB-lite"/>
    </source>
</evidence>
<feature type="region of interest" description="Disordered" evidence="1">
    <location>
        <begin position="1"/>
        <end position="42"/>
    </location>
</feature>
<protein>
    <submittedName>
        <fullName evidence="2">Uncharacterized protein</fullName>
    </submittedName>
</protein>
<evidence type="ECO:0000313" key="2">
    <source>
        <dbReference type="EMBL" id="GFD29707.1"/>
    </source>
</evidence>
<dbReference type="EMBL" id="BKCJ011397259">
    <property type="protein sequence ID" value="GFD29707.1"/>
    <property type="molecule type" value="Genomic_DNA"/>
</dbReference>
<feature type="compositionally biased region" description="Polar residues" evidence="1">
    <location>
        <begin position="1"/>
        <end position="14"/>
    </location>
</feature>